<evidence type="ECO:0000256" key="5">
    <source>
        <dbReference type="RuleBase" id="RU363050"/>
    </source>
</evidence>
<dbReference type="PANTHER" id="PTHR19302:SF33">
    <property type="entry name" value="GAMMA-TUBULIN COMPLEX COMPONENT 5"/>
    <property type="match status" value="1"/>
</dbReference>
<sequence>MAKPTLASCCYLDSNKRTAWCAEQSNIIADRTNSSGYSSTQLFQYTDSSSSTTPTMATPAFKQALDRLVQRITGFQPGSENHTVSVKFAVFKFKQQIGLATDPKEIITRCKGLAEKYSLRGDDTKADTILEAVAMLQNIKQPFFSTNVIFDIIPLLFNLSESATAHDYERLPNKNLDLSSQSLLVTWSDICSTEPLVGGHWQQELYENDSSDGWSLDENGHQDHTQFYDGIESPPSSFNRTDSARSAKKMYPNANSSYDDTGITTIDATHLQFESFELRSQSDMLEALFDAQYWTDAGRRTILHDVPFNPKDSCTLRPSIAYSESKNYDYLFRPLNSVCYVTEPEIIRESLFLLAGLNTTMFTKDQHGLWQWKNSFDVTHLTSTSLASIINEDILLVANEIEEIRSFISSVNQNPHSQTFSVFAASLSGYLLEWHHNLNSVEVKLLTPQLKSGEQTSSLMWLGKHINIHAASLLYIVRVIRKVDFLTMIGPPTTDVCSTHTAKLLNILFSMIIESELQGDIAQLRVLIELFVSTIRPLLDFLNDALNHGMINDQHCEFFLQVDNQITKTDANFWTHCIQPSFGAKIPVFMVPVVADIMHAMKISTFYASKYDNLAHHASESIADMFVNELGKLCDFEYQHEPHGHILAKTVALRWPDNTNKTNQAFDANSYHRLSFDTTKSHWRPFNHVVDLAMLAALRPPLQHLHIKFKDMVFTQDHFFVHLEVVHGVFLLLMPDPMTAFCEQLFVKMGSHERGSGELSCSSFALQAIFSEASIGILPMYCSHMDRFHLKWHDFEMLKTTPISPRLFFQNIKISYTCPWSLELVVGPSGWTVYSRVATFIMYINYACFCLQRARIRRRGYSDSNAIKDERETVGLRMKLHHFLISLRTYVLHGVLHSESSVLLSAVGTETTIDGLISLHSRFEASLSERLFLSDRAWPVLKEIYTILDMCIGEGSVPASNKTSITQDLISKHPGRSDFAVGMAVSVLSKTSFDFTERFGSDSAASSETKRLLEIERQLDDSLRFLVDSLKVMAAHIDEGAAVEILALSLDFKTEV</sequence>
<dbReference type="InterPro" id="IPR040457">
    <property type="entry name" value="GCP_C"/>
</dbReference>
<comment type="caution">
    <text evidence="8">The sequence shown here is derived from an EMBL/GenBank/DDBJ whole genome shotgun (WGS) entry which is preliminary data.</text>
</comment>
<accession>A0ABQ8FHN0</accession>
<organism evidence="8 9">
    <name type="scientific">Batrachochytrium salamandrivorans</name>
    <dbReference type="NCBI Taxonomy" id="1357716"/>
    <lineage>
        <taxon>Eukaryota</taxon>
        <taxon>Fungi</taxon>
        <taxon>Fungi incertae sedis</taxon>
        <taxon>Chytridiomycota</taxon>
        <taxon>Chytridiomycota incertae sedis</taxon>
        <taxon>Chytridiomycetes</taxon>
        <taxon>Rhizophydiales</taxon>
        <taxon>Rhizophydiales incertae sedis</taxon>
        <taxon>Batrachochytrium</taxon>
    </lineage>
</organism>
<evidence type="ECO:0000256" key="2">
    <source>
        <dbReference type="ARBA" id="ARBA00022490"/>
    </source>
</evidence>
<gene>
    <name evidence="8" type="ORF">BASA50_003514</name>
</gene>
<keyword evidence="3 5" id="KW-0493">Microtubule</keyword>
<evidence type="ECO:0000256" key="4">
    <source>
        <dbReference type="ARBA" id="ARBA00023212"/>
    </source>
</evidence>
<dbReference type="InterPro" id="IPR041470">
    <property type="entry name" value="GCP_N"/>
</dbReference>
<evidence type="ECO:0000259" key="6">
    <source>
        <dbReference type="Pfam" id="PF04130"/>
    </source>
</evidence>
<comment type="subcellular location">
    <subcellularLocation>
        <location evidence="5">Cytoplasm</location>
        <location evidence="5">Cytoskeleton</location>
        <location evidence="5">Microtubule organizing center</location>
    </subcellularLocation>
</comment>
<evidence type="ECO:0000259" key="7">
    <source>
        <dbReference type="Pfam" id="PF17681"/>
    </source>
</evidence>
<evidence type="ECO:0000313" key="9">
    <source>
        <dbReference type="Proteomes" id="UP001648503"/>
    </source>
</evidence>
<dbReference type="Pfam" id="PF17681">
    <property type="entry name" value="GCP_N_terminal"/>
    <property type="match status" value="1"/>
</dbReference>
<dbReference type="Gene3D" id="1.20.120.1900">
    <property type="entry name" value="Gamma-tubulin complex, C-terminal domain"/>
    <property type="match status" value="1"/>
</dbReference>
<feature type="domain" description="Gamma tubulin complex component C-terminal" evidence="6">
    <location>
        <begin position="722"/>
        <end position="1053"/>
    </location>
</feature>
<proteinExistence type="inferred from homology"/>
<reference evidence="8 9" key="1">
    <citation type="submission" date="2021-02" db="EMBL/GenBank/DDBJ databases">
        <title>Variation within the Batrachochytrium salamandrivorans European outbreak.</title>
        <authorList>
            <person name="Kelly M."/>
            <person name="Pasmans F."/>
            <person name="Shea T.P."/>
            <person name="Munoz J.F."/>
            <person name="Carranza S."/>
            <person name="Cuomo C.A."/>
            <person name="Martel A."/>
        </authorList>
    </citation>
    <scope>NUCLEOTIDE SEQUENCE [LARGE SCALE GENOMIC DNA]</scope>
    <source>
        <strain evidence="8 9">AMFP18/2</strain>
    </source>
</reference>
<dbReference type="CDD" id="cd22572">
    <property type="entry name" value="GCP5_NTD"/>
    <property type="match status" value="1"/>
</dbReference>
<comment type="similarity">
    <text evidence="1 5">Belongs to the TUBGCP family.</text>
</comment>
<evidence type="ECO:0000313" key="8">
    <source>
        <dbReference type="EMBL" id="KAH6598474.1"/>
    </source>
</evidence>
<dbReference type="EMBL" id="JAFCIX010000102">
    <property type="protein sequence ID" value="KAH6598474.1"/>
    <property type="molecule type" value="Genomic_DNA"/>
</dbReference>
<evidence type="ECO:0000256" key="3">
    <source>
        <dbReference type="ARBA" id="ARBA00022701"/>
    </source>
</evidence>
<evidence type="ECO:0000256" key="1">
    <source>
        <dbReference type="ARBA" id="ARBA00010337"/>
    </source>
</evidence>
<keyword evidence="9" id="KW-1185">Reference proteome</keyword>
<dbReference type="Proteomes" id="UP001648503">
    <property type="component" value="Unassembled WGS sequence"/>
</dbReference>
<dbReference type="Pfam" id="PF04130">
    <property type="entry name" value="GCP_C_terminal"/>
    <property type="match status" value="1"/>
</dbReference>
<dbReference type="PANTHER" id="PTHR19302">
    <property type="entry name" value="GAMMA TUBULIN COMPLEX PROTEIN"/>
    <property type="match status" value="1"/>
</dbReference>
<dbReference type="InterPro" id="IPR007259">
    <property type="entry name" value="GCP"/>
</dbReference>
<name>A0ABQ8FHN0_9FUNG</name>
<dbReference type="InterPro" id="IPR059169">
    <property type="entry name" value="GCP5_N_ext"/>
</dbReference>
<keyword evidence="4 5" id="KW-0206">Cytoskeleton</keyword>
<feature type="domain" description="Gamma tubulin complex component protein N-terminal" evidence="7">
    <location>
        <begin position="347"/>
        <end position="599"/>
    </location>
</feature>
<keyword evidence="2 5" id="KW-0963">Cytoplasm</keyword>
<dbReference type="InterPro" id="IPR042241">
    <property type="entry name" value="GCP_C_sf"/>
</dbReference>
<protein>
    <recommendedName>
        <fullName evidence="5">Spindle pole body component</fullName>
    </recommendedName>
</protein>